<dbReference type="InterPro" id="IPR022110">
    <property type="entry name" value="CASC1_C"/>
</dbReference>
<feature type="region of interest" description="Disordered" evidence="3">
    <location>
        <begin position="817"/>
        <end position="891"/>
    </location>
</feature>
<dbReference type="EMBL" id="JAJJHW010002774">
    <property type="protein sequence ID" value="KAH8366120.1"/>
    <property type="molecule type" value="Genomic_DNA"/>
</dbReference>
<dbReference type="GO" id="GO:0048487">
    <property type="term" value="F:beta-tubulin binding"/>
    <property type="evidence" value="ECO:0007669"/>
    <property type="project" value="TreeGrafter"/>
</dbReference>
<dbReference type="InterPro" id="IPR023247">
    <property type="entry name" value="IC97/Dnai7-like"/>
</dbReference>
<feature type="region of interest" description="Disordered" evidence="3">
    <location>
        <begin position="477"/>
        <end position="507"/>
    </location>
</feature>
<comment type="similarity">
    <text evidence="1">Belongs to the DNAI7 family.</text>
</comment>
<feature type="coiled-coil region" evidence="2">
    <location>
        <begin position="337"/>
        <end position="364"/>
    </location>
</feature>
<dbReference type="Pfam" id="PF12366">
    <property type="entry name" value="Casc1_C"/>
    <property type="match status" value="1"/>
</dbReference>
<dbReference type="InterPro" id="IPR031826">
    <property type="entry name" value="IC97/Casc1_N"/>
</dbReference>
<feature type="compositionally biased region" description="Acidic residues" evidence="3">
    <location>
        <begin position="559"/>
        <end position="569"/>
    </location>
</feature>
<name>A0AAD4JXF9_9MUSC</name>
<evidence type="ECO:0000313" key="6">
    <source>
        <dbReference type="EMBL" id="KAH8366120.1"/>
    </source>
</evidence>
<protein>
    <recommendedName>
        <fullName evidence="8">Axonemal 84 kDa protein</fullName>
    </recommendedName>
</protein>
<dbReference type="GO" id="GO:0008017">
    <property type="term" value="F:microtubule binding"/>
    <property type="evidence" value="ECO:0007669"/>
    <property type="project" value="TreeGrafter"/>
</dbReference>
<evidence type="ECO:0000256" key="1">
    <source>
        <dbReference type="ARBA" id="ARBA00024332"/>
    </source>
</evidence>
<dbReference type="AlphaFoldDB" id="A0AAD4JXF9"/>
<keyword evidence="7" id="KW-1185">Reference proteome</keyword>
<evidence type="ECO:0008006" key="8">
    <source>
        <dbReference type="Google" id="ProtNLM"/>
    </source>
</evidence>
<feature type="compositionally biased region" description="Basic residues" evidence="3">
    <location>
        <begin position="573"/>
        <end position="586"/>
    </location>
</feature>
<evidence type="ECO:0000259" key="5">
    <source>
        <dbReference type="Pfam" id="PF15927"/>
    </source>
</evidence>
<feature type="domain" description="IC97/Casc1 N-terminal" evidence="5">
    <location>
        <begin position="37"/>
        <end position="242"/>
    </location>
</feature>
<feature type="region of interest" description="Disordered" evidence="3">
    <location>
        <begin position="559"/>
        <end position="646"/>
    </location>
</feature>
<organism evidence="6 7">
    <name type="scientific">Drosophila rubida</name>
    <dbReference type="NCBI Taxonomy" id="30044"/>
    <lineage>
        <taxon>Eukaryota</taxon>
        <taxon>Metazoa</taxon>
        <taxon>Ecdysozoa</taxon>
        <taxon>Arthropoda</taxon>
        <taxon>Hexapoda</taxon>
        <taxon>Insecta</taxon>
        <taxon>Pterygota</taxon>
        <taxon>Neoptera</taxon>
        <taxon>Endopterygota</taxon>
        <taxon>Diptera</taxon>
        <taxon>Brachycera</taxon>
        <taxon>Muscomorpha</taxon>
        <taxon>Ephydroidea</taxon>
        <taxon>Drosophilidae</taxon>
        <taxon>Drosophila</taxon>
    </lineage>
</organism>
<proteinExistence type="inferred from homology"/>
<feature type="compositionally biased region" description="Basic and acidic residues" evidence="3">
    <location>
        <begin position="604"/>
        <end position="616"/>
    </location>
</feature>
<evidence type="ECO:0000256" key="3">
    <source>
        <dbReference type="SAM" id="MobiDB-lite"/>
    </source>
</evidence>
<evidence type="ECO:0000259" key="4">
    <source>
        <dbReference type="Pfam" id="PF12366"/>
    </source>
</evidence>
<reference evidence="6" key="1">
    <citation type="journal article" date="2021" name="Mol. Ecol. Resour.">
        <title>Phylogenomic analyses of the genus Drosophila reveals genomic signals of climate adaptation.</title>
        <authorList>
            <person name="Li F."/>
            <person name="Rane R.V."/>
            <person name="Luria V."/>
            <person name="Xiong Z."/>
            <person name="Chen J."/>
            <person name="Li Z."/>
            <person name="Catullo R.A."/>
            <person name="Griffin P.C."/>
            <person name="Schiffer M."/>
            <person name="Pearce S."/>
            <person name="Lee S.F."/>
            <person name="McElroy K."/>
            <person name="Stocker A."/>
            <person name="Shirriffs J."/>
            <person name="Cockerell F."/>
            <person name="Coppin C."/>
            <person name="Sgro C.M."/>
            <person name="Karger A."/>
            <person name="Cain J.W."/>
            <person name="Weber J.A."/>
            <person name="Santpere G."/>
            <person name="Kirschner M.W."/>
            <person name="Hoffmann A.A."/>
            <person name="Oakeshott J.G."/>
            <person name="Zhang G."/>
        </authorList>
    </citation>
    <scope>NUCLEOTIDE SEQUENCE</scope>
    <source>
        <strain evidence="6">BGI-SZ-2011g</strain>
    </source>
</reference>
<comment type="caution">
    <text evidence="6">The sequence shown here is derived from an EMBL/GenBank/DDBJ whole genome shotgun (WGS) entry which is preliminary data.</text>
</comment>
<feature type="domain" description="CASC1 C-terminal" evidence="4">
    <location>
        <begin position="903"/>
        <end position="1123"/>
    </location>
</feature>
<dbReference type="PANTHER" id="PTHR20929:SF11">
    <property type="entry name" value="DYNEIN AXONEMAL INTERMEDIATE CHAIN 7"/>
    <property type="match status" value="1"/>
</dbReference>
<keyword evidence="2" id="KW-0175">Coiled coil</keyword>
<evidence type="ECO:0000256" key="2">
    <source>
        <dbReference type="SAM" id="Coils"/>
    </source>
</evidence>
<accession>A0AAD4JXF9</accession>
<gene>
    <name evidence="6" type="ORF">KR093_009328</name>
</gene>
<evidence type="ECO:0000313" key="7">
    <source>
        <dbReference type="Proteomes" id="UP001200034"/>
    </source>
</evidence>
<feature type="compositionally biased region" description="Low complexity" evidence="3">
    <location>
        <begin position="870"/>
        <end position="881"/>
    </location>
</feature>
<sequence length="1171" mass="137048">MKAAKKTGKQKPKSLTIENVIDKPSPEAGPMVFIAEAEWQMREQRHLQRIQDVKICAGFINESIDDYDKLQKLHSIKEHWDRYVNCDGLPRVNDPPDLRQFIAELRHIEWEDELAVIDWSLSVNERSILTQDIDAKNMTREVLEKRLRPDIGKLFDVSVQRILTTWDRIERMFDCDFELDQIPPNRAIEITLISSELSREIDLLFDKLTYRIMCAPNSYKTSFDGIMEGYCYQSSNYNFEIWWLRDVPIRLNYLELPLMVAKLNCVGVSVQIPINVLIENLTLRCVHTFFDPYSDFAKSSTLTIDKAVNDLNAGMTDIEDCLINEWVMQTAIMNSMITRIEQKNILYEENLRELEEKMAHAKNDPDVLKKLKIPKEPLKIPDGKFPDPYKNFLEQEQMDFEDFIEQCLHPSTLKLQADEVNLRCFKILGGIFAMSFVHKPKHTEFATFNTTFHDKNRKLYALEDMHAIHSFHDHVDSEDDDEQLDVENRTSEKSRRSRKFSRSRLQFAQSTKTPSMMDLHLDGDDVQYFFVSINLPEELCLFGEPIACQYLDEMVDEEQPEMEFVEESEEPRGKKKKGKQTTKRRKDIAVTDLLPLKRTSRKSKSSEDEARFEFPRPRASSITPKSKVPNNVYRRSRRSSLQDMSLRNSGQPAVVLRNFPLMETPLNSLQMYQLIKHCLPRLLSSFKFPQEFKMEQMVECAERRKGNRLLRRTAMANDCVESDIAKEPEYLSFVKQQGPERLFPIFDWREKVMYEQSRSGSSASESQFKVVKIDQMTKSFLDPKNDNKTQSMYAVLQTLDEIQHEYVSRPNRLLDQQGAHSNRRSRSDHSAPYAGKPKSNVRISTQGSKIYHGRASRPRVSATDSISFDSGGSHSTLSHHSGAGHRHGKPYFTFDDERPQIHVKHWTTKHIVDMKFNRETYVATIKTDRLGLFGFAFKRYIHFPFRDWKLQLSEERPNEIVFTLDTFHVRVFLFITNIGIRGYVTKISDEFVAHPVKYLEIKEPISDYRELRKRFTEKNMNIFAQNDACFYIENGYFSEKHLATELHIYDAFAVHCKLLKFYRCGWNRLATRRNMILCLRNPKDYNDGADVTVRVTPDNSTFVEVSEPCSLDLEEVKLDYQLTWRNISTYSDLHQLINSMYPQATDLRNRDPKLIYYIRTLFAEVRPLSFS</sequence>
<dbReference type="Proteomes" id="UP001200034">
    <property type="component" value="Unassembled WGS sequence"/>
</dbReference>
<dbReference type="Pfam" id="PF15927">
    <property type="entry name" value="Casc1_N"/>
    <property type="match status" value="1"/>
</dbReference>
<dbReference type="PANTHER" id="PTHR20929">
    <property type="entry name" value="LUNG ADENOMA SUSCEPTIBILITY 1-RELATED"/>
    <property type="match status" value="1"/>
</dbReference>